<feature type="region of interest" description="Disordered" evidence="4">
    <location>
        <begin position="220"/>
        <end position="253"/>
    </location>
</feature>
<evidence type="ECO:0000313" key="7">
    <source>
        <dbReference type="Proteomes" id="UP001218638"/>
    </source>
</evidence>
<dbReference type="CDD" id="cd03230">
    <property type="entry name" value="ABC_DR_subfamily_A"/>
    <property type="match status" value="1"/>
</dbReference>
<feature type="compositionally biased region" description="Low complexity" evidence="4">
    <location>
        <begin position="220"/>
        <end position="246"/>
    </location>
</feature>
<dbReference type="KEGG" id="slom:PXH66_22795"/>
<protein>
    <submittedName>
        <fullName evidence="6">ABC transporter ATP-binding protein</fullName>
    </submittedName>
</protein>
<organism evidence="6 7">
    <name type="scientific">Synoicihabitans lomoniglobus</name>
    <dbReference type="NCBI Taxonomy" id="2909285"/>
    <lineage>
        <taxon>Bacteria</taxon>
        <taxon>Pseudomonadati</taxon>
        <taxon>Verrucomicrobiota</taxon>
        <taxon>Opitutia</taxon>
        <taxon>Opitutales</taxon>
        <taxon>Opitutaceae</taxon>
        <taxon>Synoicihabitans</taxon>
    </lineage>
</organism>
<dbReference type="PROSITE" id="PS50893">
    <property type="entry name" value="ABC_TRANSPORTER_2"/>
    <property type="match status" value="1"/>
</dbReference>
<keyword evidence="2" id="KW-0547">Nucleotide-binding</keyword>
<evidence type="ECO:0000313" key="6">
    <source>
        <dbReference type="EMBL" id="WED65176.1"/>
    </source>
</evidence>
<dbReference type="SUPFAM" id="SSF52540">
    <property type="entry name" value="P-loop containing nucleoside triphosphate hydrolases"/>
    <property type="match status" value="1"/>
</dbReference>
<dbReference type="EMBL" id="CP119075">
    <property type="protein sequence ID" value="WED65176.1"/>
    <property type="molecule type" value="Genomic_DNA"/>
</dbReference>
<dbReference type="InterPro" id="IPR027417">
    <property type="entry name" value="P-loop_NTPase"/>
</dbReference>
<sequence>MSAIVEATNLSRFYGIVLGLNNVTFKIQPGITGVVGPNGAGKTTLFRLLTGQIKPSSGTLSVFGSSPWSDRNVRAQIAYCPEDEAVPANIKPQDWLIALGMISGLSASDAKTRAKAALQRVNLAPAHWNKSVHAYSKGMKQRVKLAQCLMHEPRLIILDEPMNGLDPMGREEMANVLRDLAAHGTSVVISSHILQDLEALCREFILLRWGRLPKSSNATANARASAAPANGAADPANPTAPVAPAPRHWPGETTVRCEDPARLARFFFERDLLRGCDLDEETSTLVARWRDPAAFYEKFNQHLLDSGVPIHEVSAKGSQLERAIEPPPLP</sequence>
<dbReference type="AlphaFoldDB" id="A0AAE9ZVW6"/>
<dbReference type="InterPro" id="IPR051782">
    <property type="entry name" value="ABC_Transporter_VariousFunc"/>
</dbReference>
<evidence type="ECO:0000256" key="1">
    <source>
        <dbReference type="ARBA" id="ARBA00022448"/>
    </source>
</evidence>
<keyword evidence="1" id="KW-0813">Transport</keyword>
<accession>A0AAE9ZVW6</accession>
<dbReference type="InterPro" id="IPR003439">
    <property type="entry name" value="ABC_transporter-like_ATP-bd"/>
</dbReference>
<dbReference type="PROSITE" id="PS00211">
    <property type="entry name" value="ABC_TRANSPORTER_1"/>
    <property type="match status" value="1"/>
</dbReference>
<reference evidence="6" key="1">
    <citation type="submission" date="2023-03" db="EMBL/GenBank/DDBJ databases">
        <title>Lomoglobus Profundus gen. nov., sp. nov., a novel member of the phylum Verrucomicrobia, isolated from deep-marine sediment of South China Sea.</title>
        <authorList>
            <person name="Ahmad T."/>
            <person name="Ishaq S.E."/>
            <person name="Wang F."/>
        </authorList>
    </citation>
    <scope>NUCLEOTIDE SEQUENCE</scope>
    <source>
        <strain evidence="6">LMO-M01</strain>
    </source>
</reference>
<dbReference type="SMART" id="SM00382">
    <property type="entry name" value="AAA"/>
    <property type="match status" value="1"/>
</dbReference>
<evidence type="ECO:0000256" key="2">
    <source>
        <dbReference type="ARBA" id="ARBA00022741"/>
    </source>
</evidence>
<evidence type="ECO:0000259" key="5">
    <source>
        <dbReference type="PROSITE" id="PS50893"/>
    </source>
</evidence>
<proteinExistence type="predicted"/>
<dbReference type="RefSeq" id="WP_330929564.1">
    <property type="nucleotide sequence ID" value="NZ_CP119075.1"/>
</dbReference>
<name>A0AAE9ZVW6_9BACT</name>
<dbReference type="InterPro" id="IPR017871">
    <property type="entry name" value="ABC_transporter-like_CS"/>
</dbReference>
<dbReference type="GO" id="GO:0005524">
    <property type="term" value="F:ATP binding"/>
    <property type="evidence" value="ECO:0007669"/>
    <property type="project" value="UniProtKB-KW"/>
</dbReference>
<dbReference type="PANTHER" id="PTHR42939:SF1">
    <property type="entry name" value="ABC TRANSPORTER ATP-BINDING PROTEIN ALBC-RELATED"/>
    <property type="match status" value="1"/>
</dbReference>
<dbReference type="PANTHER" id="PTHR42939">
    <property type="entry name" value="ABC TRANSPORTER ATP-BINDING PROTEIN ALBC-RELATED"/>
    <property type="match status" value="1"/>
</dbReference>
<keyword evidence="3 6" id="KW-0067">ATP-binding</keyword>
<dbReference type="Gene3D" id="3.40.50.300">
    <property type="entry name" value="P-loop containing nucleotide triphosphate hydrolases"/>
    <property type="match status" value="1"/>
</dbReference>
<dbReference type="Proteomes" id="UP001218638">
    <property type="component" value="Chromosome"/>
</dbReference>
<keyword evidence="7" id="KW-1185">Reference proteome</keyword>
<gene>
    <name evidence="6" type="ORF">PXH66_22795</name>
</gene>
<evidence type="ECO:0000256" key="4">
    <source>
        <dbReference type="SAM" id="MobiDB-lite"/>
    </source>
</evidence>
<dbReference type="Pfam" id="PF00005">
    <property type="entry name" value="ABC_tran"/>
    <property type="match status" value="1"/>
</dbReference>
<dbReference type="InterPro" id="IPR003593">
    <property type="entry name" value="AAA+_ATPase"/>
</dbReference>
<feature type="domain" description="ABC transporter" evidence="5">
    <location>
        <begin position="5"/>
        <end position="234"/>
    </location>
</feature>
<dbReference type="GO" id="GO:0016887">
    <property type="term" value="F:ATP hydrolysis activity"/>
    <property type="evidence" value="ECO:0007669"/>
    <property type="project" value="InterPro"/>
</dbReference>
<evidence type="ECO:0000256" key="3">
    <source>
        <dbReference type="ARBA" id="ARBA00022840"/>
    </source>
</evidence>